<dbReference type="Proteomes" id="UP000241375">
    <property type="component" value="Segment"/>
</dbReference>
<organism evidence="1 2">
    <name type="scientific">Microbacterium phage Raccoon</name>
    <dbReference type="NCBI Taxonomy" id="2079590"/>
    <lineage>
        <taxon>Viruses</taxon>
        <taxon>Duplodnaviria</taxon>
        <taxon>Heunggongvirae</taxon>
        <taxon>Uroviricota</taxon>
        <taxon>Caudoviricetes</taxon>
        <taxon>Ilzatvirus</taxon>
        <taxon>Ilzatvirus hamlet</taxon>
    </lineage>
</organism>
<accession>A0A2L0HNB8</accession>
<evidence type="ECO:0000313" key="1">
    <source>
        <dbReference type="EMBL" id="AUX83217.1"/>
    </source>
</evidence>
<name>A0A2L0HNB8_9CAUD</name>
<evidence type="ECO:0000313" key="2">
    <source>
        <dbReference type="Proteomes" id="UP000241375"/>
    </source>
</evidence>
<dbReference type="EMBL" id="MG839025">
    <property type="protein sequence ID" value="AUX83217.1"/>
    <property type="molecule type" value="Genomic_DNA"/>
</dbReference>
<sequence>MATVPTGKLERELRKLYVSWVAGLPRHEGDMEAYIESFRVRSQALIQRLGGDVARLGVYLADFPAPRELELSPYAGKIYDEMQLAAIRASVASGLNAKDAARAMLRAGLERSFYKLTRLARTETVSAYWKNQWDSTRGLDLVMLWSVEFGPRTCAWCKERDGMVVEYSNIRDHPNGRCTLAPTLPSRVRYKGSLDPDGNIYYDPNWVRNHSQATRPGEALTLT</sequence>
<protein>
    <submittedName>
        <fullName evidence="1">MuF-like minor capsid protein</fullName>
    </submittedName>
</protein>
<proteinExistence type="predicted"/>
<gene>
    <name evidence="1" type="primary">4</name>
    <name evidence="1" type="ORF">PBI_RACCOON_4</name>
</gene>
<reference evidence="2" key="1">
    <citation type="submission" date="2018-01" db="EMBL/GenBank/DDBJ databases">
        <authorList>
            <person name="Gaut B.S."/>
            <person name="Morton B.R."/>
            <person name="Clegg M.T."/>
            <person name="Duvall M.R."/>
        </authorList>
    </citation>
    <scope>NUCLEOTIDE SEQUENCE [LARGE SCALE GENOMIC DNA]</scope>
</reference>